<dbReference type="Proteomes" id="UP000447873">
    <property type="component" value="Unassembled WGS sequence"/>
</dbReference>
<dbReference type="EMBL" id="WNWS01000041">
    <property type="protein sequence ID" value="KAE9985317.1"/>
    <property type="molecule type" value="Genomic_DNA"/>
</dbReference>
<keyword evidence="1" id="KW-0732">Signal</keyword>
<organism evidence="2 3">
    <name type="scientific">Venturia inaequalis</name>
    <name type="common">Apple scab fungus</name>
    <dbReference type="NCBI Taxonomy" id="5025"/>
    <lineage>
        <taxon>Eukaryota</taxon>
        <taxon>Fungi</taxon>
        <taxon>Dikarya</taxon>
        <taxon>Ascomycota</taxon>
        <taxon>Pezizomycotina</taxon>
        <taxon>Dothideomycetes</taxon>
        <taxon>Pleosporomycetidae</taxon>
        <taxon>Venturiales</taxon>
        <taxon>Venturiaceae</taxon>
        <taxon>Venturia</taxon>
    </lineage>
</organism>
<comment type="caution">
    <text evidence="2">The sequence shown here is derived from an EMBL/GenBank/DDBJ whole genome shotgun (WGS) entry which is preliminary data.</text>
</comment>
<proteinExistence type="predicted"/>
<dbReference type="AlphaFoldDB" id="A0A8H3Z9H3"/>
<gene>
    <name evidence="2" type="ORF">EG328_007570</name>
</gene>
<feature type="signal peptide" evidence="1">
    <location>
        <begin position="1"/>
        <end position="18"/>
    </location>
</feature>
<evidence type="ECO:0000313" key="2">
    <source>
        <dbReference type="EMBL" id="KAE9985317.1"/>
    </source>
</evidence>
<evidence type="ECO:0000256" key="1">
    <source>
        <dbReference type="SAM" id="SignalP"/>
    </source>
</evidence>
<feature type="chain" id="PRO_5034687253" description="Hydrophobin" evidence="1">
    <location>
        <begin position="19"/>
        <end position="132"/>
    </location>
</feature>
<evidence type="ECO:0008006" key="4">
    <source>
        <dbReference type="Google" id="ProtNLM"/>
    </source>
</evidence>
<protein>
    <recommendedName>
        <fullName evidence="4">Hydrophobin</fullName>
    </recommendedName>
</protein>
<accession>A0A8H3Z9H3</accession>
<reference evidence="2 3" key="1">
    <citation type="submission" date="2018-12" db="EMBL/GenBank/DDBJ databases">
        <title>Venturia inaequalis Genome Resource.</title>
        <authorList>
            <person name="Lichtner F.J."/>
        </authorList>
    </citation>
    <scope>NUCLEOTIDE SEQUENCE [LARGE SCALE GENOMIC DNA]</scope>
    <source>
        <strain evidence="2 3">120213</strain>
    </source>
</reference>
<evidence type="ECO:0000313" key="3">
    <source>
        <dbReference type="Proteomes" id="UP000447873"/>
    </source>
</evidence>
<name>A0A8H3Z9H3_VENIN</name>
<sequence length="132" mass="14501">MRPSTLLAIISTAILASASPITDAPTLEKRAEVEQGCCNPKNGKAWKPVSTKKCCKEVKGKSANVGLWVTVRDLQSLPPIHTRTVPSADAYLEKQCQMIYSQQLNMDSCCQKMGTTLLPYTDDFKSCDVPKH</sequence>